<protein>
    <recommendedName>
        <fullName evidence="11">TonB C-terminal domain-containing protein</fullName>
    </recommendedName>
</protein>
<keyword evidence="8" id="KW-1133">Transmembrane helix</keyword>
<evidence type="ECO:0000256" key="8">
    <source>
        <dbReference type="ARBA" id="ARBA00022989"/>
    </source>
</evidence>
<keyword evidence="6" id="KW-0812">Transmembrane</keyword>
<keyword evidence="5" id="KW-0997">Cell inner membrane</keyword>
<feature type="compositionally biased region" description="Pro residues" evidence="10">
    <location>
        <begin position="50"/>
        <end position="114"/>
    </location>
</feature>
<dbReference type="GO" id="GO:0055085">
    <property type="term" value="P:transmembrane transport"/>
    <property type="evidence" value="ECO:0007669"/>
    <property type="project" value="InterPro"/>
</dbReference>
<dbReference type="EMBL" id="BJYZ01000002">
    <property type="protein sequence ID" value="GEO36626.1"/>
    <property type="molecule type" value="Genomic_DNA"/>
</dbReference>
<comment type="similarity">
    <text evidence="2">Belongs to the TonB family.</text>
</comment>
<dbReference type="PROSITE" id="PS52015">
    <property type="entry name" value="TONB_CTD"/>
    <property type="match status" value="1"/>
</dbReference>
<evidence type="ECO:0000256" key="7">
    <source>
        <dbReference type="ARBA" id="ARBA00022927"/>
    </source>
</evidence>
<dbReference type="GO" id="GO:0098797">
    <property type="term" value="C:plasma membrane protein complex"/>
    <property type="evidence" value="ECO:0007669"/>
    <property type="project" value="TreeGrafter"/>
</dbReference>
<dbReference type="NCBIfam" id="TIGR01352">
    <property type="entry name" value="tonB_Cterm"/>
    <property type="match status" value="1"/>
</dbReference>
<dbReference type="GO" id="GO:0015031">
    <property type="term" value="P:protein transport"/>
    <property type="evidence" value="ECO:0007669"/>
    <property type="project" value="UniProtKB-KW"/>
</dbReference>
<dbReference type="PANTHER" id="PTHR33446:SF2">
    <property type="entry name" value="PROTEIN TONB"/>
    <property type="match status" value="1"/>
</dbReference>
<evidence type="ECO:0000256" key="10">
    <source>
        <dbReference type="SAM" id="MobiDB-lite"/>
    </source>
</evidence>
<dbReference type="InterPro" id="IPR006260">
    <property type="entry name" value="TonB/TolA_C"/>
</dbReference>
<gene>
    <name evidence="12" type="ORF">SAE02_07740</name>
</gene>
<evidence type="ECO:0000256" key="2">
    <source>
        <dbReference type="ARBA" id="ARBA00006555"/>
    </source>
</evidence>
<evidence type="ECO:0000256" key="5">
    <source>
        <dbReference type="ARBA" id="ARBA00022519"/>
    </source>
</evidence>
<dbReference type="AlphaFoldDB" id="A0A512DJH3"/>
<evidence type="ECO:0000256" key="6">
    <source>
        <dbReference type="ARBA" id="ARBA00022692"/>
    </source>
</evidence>
<dbReference type="RefSeq" id="WP_186818059.1">
    <property type="nucleotide sequence ID" value="NZ_BJYZ01000002.1"/>
</dbReference>
<evidence type="ECO:0000256" key="3">
    <source>
        <dbReference type="ARBA" id="ARBA00022448"/>
    </source>
</evidence>
<dbReference type="Pfam" id="PF03544">
    <property type="entry name" value="TonB_C"/>
    <property type="match status" value="1"/>
</dbReference>
<evidence type="ECO:0000313" key="12">
    <source>
        <dbReference type="EMBL" id="GEO36626.1"/>
    </source>
</evidence>
<evidence type="ECO:0000256" key="1">
    <source>
        <dbReference type="ARBA" id="ARBA00004383"/>
    </source>
</evidence>
<keyword evidence="9" id="KW-0472">Membrane</keyword>
<evidence type="ECO:0000313" key="13">
    <source>
        <dbReference type="Proteomes" id="UP000321523"/>
    </source>
</evidence>
<feature type="compositionally biased region" description="Pro residues" evidence="10">
    <location>
        <begin position="146"/>
        <end position="170"/>
    </location>
</feature>
<dbReference type="PRINTS" id="PR01217">
    <property type="entry name" value="PRICHEXTENSN"/>
</dbReference>
<evidence type="ECO:0000259" key="11">
    <source>
        <dbReference type="PROSITE" id="PS52015"/>
    </source>
</evidence>
<sequence length="272" mass="29192">MSSDTLRWGLSAGFVLAIHAGIVVSVLALDTPPPPAELPGPVLIDLAPLPAAPPPAPEPEPVAEEPPPPEPLPPEPEPPPPEPPPPEPSPPEPPPPEPPPPPPEPPPPEPPPQVEPEVALPTVTPPKPPPPKPPPPRQAVVRPRPPEPVPAAPPPPPAMPSEPAPEPAPRPVASQSNVMPTFQQRLLRHLDQNKRYPQTSQRRRQQGTAMLRFTMDADGNVLSFRLEKTSGYEALDEEVLAMIKRAEPLPKIPADLGRDRLELVVPVQFALR</sequence>
<dbReference type="SUPFAM" id="SSF74653">
    <property type="entry name" value="TolA/TonB C-terminal domain"/>
    <property type="match status" value="1"/>
</dbReference>
<comment type="caution">
    <text evidence="12">The sequence shown here is derived from an EMBL/GenBank/DDBJ whole genome shotgun (WGS) entry which is preliminary data.</text>
</comment>
<evidence type="ECO:0000256" key="9">
    <source>
        <dbReference type="ARBA" id="ARBA00023136"/>
    </source>
</evidence>
<feature type="region of interest" description="Disordered" evidence="10">
    <location>
        <begin position="33"/>
        <end position="177"/>
    </location>
</feature>
<dbReference type="Gene3D" id="3.30.1150.10">
    <property type="match status" value="1"/>
</dbReference>
<keyword evidence="13" id="KW-1185">Reference proteome</keyword>
<name>A0A512DJH3_9PROT</name>
<comment type="subcellular location">
    <subcellularLocation>
        <location evidence="1">Cell inner membrane</location>
        <topology evidence="1">Single-pass membrane protein</topology>
        <orientation evidence="1">Periplasmic side</orientation>
    </subcellularLocation>
</comment>
<feature type="compositionally biased region" description="Pro residues" evidence="10">
    <location>
        <begin position="123"/>
        <end position="137"/>
    </location>
</feature>
<dbReference type="PANTHER" id="PTHR33446">
    <property type="entry name" value="PROTEIN TONB-RELATED"/>
    <property type="match status" value="1"/>
</dbReference>
<feature type="domain" description="TonB C-terminal" evidence="11">
    <location>
        <begin position="181"/>
        <end position="272"/>
    </location>
</feature>
<dbReference type="GO" id="GO:0031992">
    <property type="term" value="F:energy transducer activity"/>
    <property type="evidence" value="ECO:0007669"/>
    <property type="project" value="TreeGrafter"/>
</dbReference>
<dbReference type="InterPro" id="IPR037682">
    <property type="entry name" value="TonB_C"/>
</dbReference>
<accession>A0A512DJH3</accession>
<dbReference type="Proteomes" id="UP000321523">
    <property type="component" value="Unassembled WGS sequence"/>
</dbReference>
<keyword evidence="3" id="KW-0813">Transport</keyword>
<feature type="compositionally biased region" description="Low complexity" evidence="10">
    <location>
        <begin position="39"/>
        <end position="49"/>
    </location>
</feature>
<dbReference type="InterPro" id="IPR051045">
    <property type="entry name" value="TonB-dependent_transducer"/>
</dbReference>
<keyword evidence="7" id="KW-0653">Protein transport</keyword>
<reference evidence="12 13" key="1">
    <citation type="submission" date="2019-07" db="EMBL/GenBank/DDBJ databases">
        <title>Whole genome shotgun sequence of Skermanella aerolata NBRC 106429.</title>
        <authorList>
            <person name="Hosoyama A."/>
            <person name="Uohara A."/>
            <person name="Ohji S."/>
            <person name="Ichikawa N."/>
        </authorList>
    </citation>
    <scope>NUCLEOTIDE SEQUENCE [LARGE SCALE GENOMIC DNA]</scope>
    <source>
        <strain evidence="12 13">NBRC 106429</strain>
    </source>
</reference>
<organism evidence="12 13">
    <name type="scientific">Skermanella aerolata</name>
    <dbReference type="NCBI Taxonomy" id="393310"/>
    <lineage>
        <taxon>Bacteria</taxon>
        <taxon>Pseudomonadati</taxon>
        <taxon>Pseudomonadota</taxon>
        <taxon>Alphaproteobacteria</taxon>
        <taxon>Rhodospirillales</taxon>
        <taxon>Azospirillaceae</taxon>
        <taxon>Skermanella</taxon>
    </lineage>
</organism>
<proteinExistence type="inferred from homology"/>
<keyword evidence="4" id="KW-1003">Cell membrane</keyword>
<evidence type="ECO:0000256" key="4">
    <source>
        <dbReference type="ARBA" id="ARBA00022475"/>
    </source>
</evidence>